<keyword evidence="6" id="KW-0411">Iron-sulfur</keyword>
<keyword evidence="4" id="KW-0560">Oxidoreductase</keyword>
<dbReference type="GO" id="GO:0051213">
    <property type="term" value="F:dioxygenase activity"/>
    <property type="evidence" value="ECO:0007669"/>
    <property type="project" value="UniProtKB-KW"/>
</dbReference>
<comment type="cofactor">
    <cofactor evidence="1">
        <name>Fe cation</name>
        <dbReference type="ChEBI" id="CHEBI:24875"/>
    </cofactor>
</comment>
<dbReference type="InterPro" id="IPR015879">
    <property type="entry name" value="Ring_hydroxy_dOase_asu_C_dom"/>
</dbReference>
<dbReference type="CDD" id="cd00680">
    <property type="entry name" value="RHO_alpha_C"/>
    <property type="match status" value="1"/>
</dbReference>
<evidence type="ECO:0000256" key="6">
    <source>
        <dbReference type="ARBA" id="ARBA00023014"/>
    </source>
</evidence>
<evidence type="ECO:0000313" key="9">
    <source>
        <dbReference type="Proteomes" id="UP001148313"/>
    </source>
</evidence>
<dbReference type="PANTHER" id="PTHR43756">
    <property type="entry name" value="CHOLINE MONOOXYGENASE, CHLOROPLASTIC"/>
    <property type="match status" value="1"/>
</dbReference>
<dbReference type="InterPro" id="IPR001663">
    <property type="entry name" value="Rng_hydr_dOase-A"/>
</dbReference>
<dbReference type="Pfam" id="PF00355">
    <property type="entry name" value="Rieske"/>
    <property type="match status" value="1"/>
</dbReference>
<reference evidence="8" key="1">
    <citation type="submission" date="2022-11" db="EMBL/GenBank/DDBJ databases">
        <title>Hoeflea poritis sp. nov., isolated from scleractinian coral Porites lutea.</title>
        <authorList>
            <person name="Zhang G."/>
            <person name="Wei Q."/>
            <person name="Cai L."/>
        </authorList>
    </citation>
    <scope>NUCLEOTIDE SEQUENCE</scope>
    <source>
        <strain evidence="8">E7-10</strain>
    </source>
</reference>
<evidence type="ECO:0000256" key="2">
    <source>
        <dbReference type="ARBA" id="ARBA00022714"/>
    </source>
</evidence>
<dbReference type="Gene3D" id="3.90.380.10">
    <property type="entry name" value="Naphthalene 1,2-dioxygenase Alpha Subunit, Chain A, domain 1"/>
    <property type="match status" value="1"/>
</dbReference>
<dbReference type="PROSITE" id="PS51296">
    <property type="entry name" value="RIESKE"/>
    <property type="match status" value="1"/>
</dbReference>
<sequence length="419" mass="48281">MNSEEIQGILDQQAYESKRSGPPEGFPTLPDIPGDRYVDPEFNRLEIERMWHRSWVYAIHSDEVPDVGSYVQWTRLGEPLFFIRGEDETIRCFYNTCRHRGAPVVTEASGKSRGVSCKYHGWTYNTRGELINLRDRRDFVDLDLTCRSLIEVRCENIGNLYFVNLDDDAEPLRDYLGPIAANFDEFRPDTLMLIDKTAIKVDCNVKVLLDAFLEVYHLKSIHQNTVDRFLDHRGSAITLWPDGHSRMVTPYKRAGWTDPGVKGLPEVEGMDPWFKETNYSVLAYPNLVSPVANAGIPVLCFWPDTIDTMTIEVHWFAPSWGDGPRPEVWDTRLENFLAILDEDLQFADKIQKSVESKGLRGFPLNYQERRIYHWHEELDRRIGTADIPDRLRVRERLGSWVTTPEAAQAPQSAAEMAET</sequence>
<dbReference type="Pfam" id="PF00848">
    <property type="entry name" value="Ring_hydroxyl_A"/>
    <property type="match status" value="1"/>
</dbReference>
<gene>
    <name evidence="8" type="ORF">OOZ53_07005</name>
</gene>
<dbReference type="EMBL" id="JAPJZH010000003">
    <property type="protein sequence ID" value="MDA4845093.1"/>
    <property type="molecule type" value="Genomic_DNA"/>
</dbReference>
<proteinExistence type="predicted"/>
<evidence type="ECO:0000259" key="7">
    <source>
        <dbReference type="PROSITE" id="PS51296"/>
    </source>
</evidence>
<accession>A0ABT4VM25</accession>
<name>A0ABT4VM25_9HYPH</name>
<feature type="domain" description="Rieske" evidence="7">
    <location>
        <begin position="55"/>
        <end position="163"/>
    </location>
</feature>
<keyword evidence="8" id="KW-0223">Dioxygenase</keyword>
<dbReference type="InterPro" id="IPR036922">
    <property type="entry name" value="Rieske_2Fe-2S_sf"/>
</dbReference>
<evidence type="ECO:0000256" key="4">
    <source>
        <dbReference type="ARBA" id="ARBA00023002"/>
    </source>
</evidence>
<protein>
    <submittedName>
        <fullName evidence="8">Aromatic ring-hydroxylating dioxygenase subunit alpha</fullName>
    </submittedName>
</protein>
<keyword evidence="3" id="KW-0479">Metal-binding</keyword>
<evidence type="ECO:0000313" key="8">
    <source>
        <dbReference type="EMBL" id="MDA4845093.1"/>
    </source>
</evidence>
<evidence type="ECO:0000256" key="5">
    <source>
        <dbReference type="ARBA" id="ARBA00023004"/>
    </source>
</evidence>
<dbReference type="CDD" id="cd03469">
    <property type="entry name" value="Rieske_RO_Alpha_N"/>
    <property type="match status" value="1"/>
</dbReference>
<dbReference type="Gene3D" id="2.102.10.10">
    <property type="entry name" value="Rieske [2Fe-2S] iron-sulphur domain"/>
    <property type="match status" value="1"/>
</dbReference>
<dbReference type="SUPFAM" id="SSF55961">
    <property type="entry name" value="Bet v1-like"/>
    <property type="match status" value="1"/>
</dbReference>
<organism evidence="8 9">
    <name type="scientific">Hoeflea poritis</name>
    <dbReference type="NCBI Taxonomy" id="2993659"/>
    <lineage>
        <taxon>Bacteria</taxon>
        <taxon>Pseudomonadati</taxon>
        <taxon>Pseudomonadota</taxon>
        <taxon>Alphaproteobacteria</taxon>
        <taxon>Hyphomicrobiales</taxon>
        <taxon>Rhizobiaceae</taxon>
        <taxon>Hoeflea</taxon>
    </lineage>
</organism>
<evidence type="ECO:0000256" key="3">
    <source>
        <dbReference type="ARBA" id="ARBA00022723"/>
    </source>
</evidence>
<comment type="caution">
    <text evidence="8">The sequence shown here is derived from an EMBL/GenBank/DDBJ whole genome shotgun (WGS) entry which is preliminary data.</text>
</comment>
<dbReference type="PANTHER" id="PTHR43756:SF5">
    <property type="entry name" value="CHOLINE MONOOXYGENASE, CHLOROPLASTIC"/>
    <property type="match status" value="1"/>
</dbReference>
<dbReference type="SUPFAM" id="SSF50022">
    <property type="entry name" value="ISP domain"/>
    <property type="match status" value="1"/>
</dbReference>
<dbReference type="InterPro" id="IPR017941">
    <property type="entry name" value="Rieske_2Fe-2S"/>
</dbReference>
<dbReference type="RefSeq" id="WP_271088651.1">
    <property type="nucleotide sequence ID" value="NZ_JAPJZH010000003.1"/>
</dbReference>
<evidence type="ECO:0000256" key="1">
    <source>
        <dbReference type="ARBA" id="ARBA00001962"/>
    </source>
</evidence>
<keyword evidence="2" id="KW-0001">2Fe-2S</keyword>
<dbReference type="Proteomes" id="UP001148313">
    <property type="component" value="Unassembled WGS sequence"/>
</dbReference>
<keyword evidence="9" id="KW-1185">Reference proteome</keyword>
<dbReference type="PRINTS" id="PR00090">
    <property type="entry name" value="RNGDIOXGNASE"/>
</dbReference>
<keyword evidence="5" id="KW-0408">Iron</keyword>